<proteinExistence type="predicted"/>
<dbReference type="EMBL" id="LBTF01000067">
    <property type="protein sequence ID" value="KKQ33953.1"/>
    <property type="molecule type" value="Genomic_DNA"/>
</dbReference>
<organism evidence="1 2">
    <name type="scientific">Candidatus Nomurabacteria bacterium GW2011_GWB1_37_5</name>
    <dbReference type="NCBI Taxonomy" id="1618742"/>
    <lineage>
        <taxon>Bacteria</taxon>
        <taxon>Candidatus Nomuraibacteriota</taxon>
    </lineage>
</organism>
<protein>
    <submittedName>
        <fullName evidence="1">ABC transporter family protein</fullName>
    </submittedName>
</protein>
<evidence type="ECO:0000313" key="2">
    <source>
        <dbReference type="Proteomes" id="UP000033876"/>
    </source>
</evidence>
<name>A0A0G0GS95_9BACT</name>
<dbReference type="AlphaFoldDB" id="A0A0G0GS95"/>
<accession>A0A0G0GS95</accession>
<evidence type="ECO:0000313" key="1">
    <source>
        <dbReference type="EMBL" id="KKQ33953.1"/>
    </source>
</evidence>
<feature type="non-terminal residue" evidence="1">
    <location>
        <position position="1"/>
    </location>
</feature>
<gene>
    <name evidence="1" type="ORF">US50_C0067G0001</name>
</gene>
<reference evidence="1 2" key="1">
    <citation type="journal article" date="2015" name="Nature">
        <title>rRNA introns, odd ribosomes, and small enigmatic genomes across a large radiation of phyla.</title>
        <authorList>
            <person name="Brown C.T."/>
            <person name="Hug L.A."/>
            <person name="Thomas B.C."/>
            <person name="Sharon I."/>
            <person name="Castelle C.J."/>
            <person name="Singh A."/>
            <person name="Wilkins M.J."/>
            <person name="Williams K.H."/>
            <person name="Banfield J.F."/>
        </authorList>
    </citation>
    <scope>NUCLEOTIDE SEQUENCE [LARGE SCALE GENOMIC DNA]</scope>
</reference>
<dbReference type="Proteomes" id="UP000033876">
    <property type="component" value="Unassembled WGS sequence"/>
</dbReference>
<sequence>YEVLEENHTFTHGINVYNKENINVFNSHDVTSEIRKYPHKKGIYSSTVWIPENTLSEGIFTIGVALFKPSPFLIHVHQENVIIFEVIDEVRGDSARGNYHGGFPGIVRPLLKWETKKSLPILLRCNSVRAVPEDATVFEIPA</sequence>
<comment type="caution">
    <text evidence="1">The sequence shown here is derived from an EMBL/GenBank/DDBJ whole genome shotgun (WGS) entry which is preliminary data.</text>
</comment>